<dbReference type="InterPro" id="IPR001926">
    <property type="entry name" value="TrpB-like_PALP"/>
</dbReference>
<dbReference type="InterPro" id="IPR004450">
    <property type="entry name" value="Thr_synthase-like"/>
</dbReference>
<sequence>MKYFSTRNKNKFCTFKEAVLNGLADDGGLFLPEFIPTFQKSYLNSLPNLSLQEISYHTASLFIEEEIPSYKLKEIIEKSIYFDAPVVSLSEQYKILELFHGPTLAFKDFGAQFMARVMEYFVHQGDKELIILVATSGDTGSAVANGFYNVDGIKVFILYPSGKVSNIQEKQLTTLDKNITALEIEGTFDDCQRLVKQAFVDEDLKTKLNLSSANSINIARLIPQSFYYINAVKNFLNDKIVVSVPSGNLGNLTAGLFAKKMGVPINKFIAATNSNCVFTDYLSSGSFSPRNSILTYSNAMDVGNPSNLERIQYLYNFNVEQMKIDISSFSYDDGNTLEAIKEVFEKFNYIIDPHGAVGYLGLKKYFKSINSKDEIGIVAETAHSAKFIDIVEKAINQKIEIPKRLKDALDKEKKSIKLDNEFSTLKNFLLSK</sequence>
<evidence type="ECO:0000256" key="6">
    <source>
        <dbReference type="ARBA" id="ARBA00022605"/>
    </source>
</evidence>
<name>A0AAE3TF72_9BACT</name>
<dbReference type="GO" id="GO:0009088">
    <property type="term" value="P:threonine biosynthetic process"/>
    <property type="evidence" value="ECO:0007669"/>
    <property type="project" value="UniProtKB-UniRule"/>
</dbReference>
<evidence type="ECO:0000256" key="5">
    <source>
        <dbReference type="ARBA" id="ARBA00018679"/>
    </source>
</evidence>
<dbReference type="PROSITE" id="PS00165">
    <property type="entry name" value="DEHYDRATASE_SER_THR"/>
    <property type="match status" value="1"/>
</dbReference>
<dbReference type="Gene3D" id="3.90.1380.10">
    <property type="entry name" value="Threonine synthase, N-terminal domain"/>
    <property type="match status" value="1"/>
</dbReference>
<feature type="domain" description="Tryptophan synthase beta chain-like PALP" evidence="13">
    <location>
        <begin position="97"/>
        <end position="378"/>
    </location>
</feature>
<evidence type="ECO:0000256" key="7">
    <source>
        <dbReference type="ARBA" id="ARBA00022697"/>
    </source>
</evidence>
<feature type="domain" description="Threonine synthase N-terminal" evidence="14">
    <location>
        <begin position="2"/>
        <end position="79"/>
    </location>
</feature>
<evidence type="ECO:0000313" key="16">
    <source>
        <dbReference type="Proteomes" id="UP001221302"/>
    </source>
</evidence>
<keyword evidence="6" id="KW-0028">Amino-acid biosynthesis</keyword>
<dbReference type="PANTHER" id="PTHR42690:SF1">
    <property type="entry name" value="THREONINE SYNTHASE-LIKE 2"/>
    <property type="match status" value="1"/>
</dbReference>
<comment type="similarity">
    <text evidence="3">Belongs to the threonine synthase family.</text>
</comment>
<proteinExistence type="inferred from homology"/>
<dbReference type="RefSeq" id="WP_321536927.1">
    <property type="nucleotide sequence ID" value="NZ_JARGDL010000028.1"/>
</dbReference>
<evidence type="ECO:0000256" key="11">
    <source>
        <dbReference type="NCBIfam" id="TIGR00260"/>
    </source>
</evidence>
<comment type="caution">
    <text evidence="15">The sequence shown here is derived from an EMBL/GenBank/DDBJ whole genome shotgun (WGS) entry which is preliminary data.</text>
</comment>
<dbReference type="PANTHER" id="PTHR42690">
    <property type="entry name" value="THREONINE SYNTHASE FAMILY MEMBER"/>
    <property type="match status" value="1"/>
</dbReference>
<keyword evidence="7" id="KW-0791">Threonine biosynthesis</keyword>
<accession>A0AAE3TF72</accession>
<reference evidence="15" key="1">
    <citation type="submission" date="2023-03" db="EMBL/GenBank/DDBJ databases">
        <title>Stygiobacter electus gen. nov., sp. nov., facultatively anaerobic thermotolerant bacterium of the class Ignavibacteria from a well of Yessentuki mineral water deposit.</title>
        <authorList>
            <person name="Podosokorskaya O.A."/>
            <person name="Elcheninov A.G."/>
            <person name="Petrova N.F."/>
            <person name="Zavarzina D.G."/>
            <person name="Kublanov I.V."/>
            <person name="Merkel A.Y."/>
        </authorList>
    </citation>
    <scope>NUCLEOTIDE SEQUENCE</scope>
    <source>
        <strain evidence="15">09-Me</strain>
    </source>
</reference>
<dbReference type="InterPro" id="IPR037158">
    <property type="entry name" value="Thr_synth_N_sf"/>
</dbReference>
<dbReference type="FunFam" id="3.40.50.1100:FF:000022">
    <property type="entry name" value="Threonine synthase"/>
    <property type="match status" value="1"/>
</dbReference>
<comment type="cofactor">
    <cofactor evidence="1 12">
        <name>pyridoxal 5'-phosphate</name>
        <dbReference type="ChEBI" id="CHEBI:597326"/>
    </cofactor>
</comment>
<dbReference type="InterPro" id="IPR036052">
    <property type="entry name" value="TrpB-like_PALP_sf"/>
</dbReference>
<dbReference type="Gene3D" id="3.40.50.1100">
    <property type="match status" value="2"/>
</dbReference>
<dbReference type="Pfam" id="PF00291">
    <property type="entry name" value="PALP"/>
    <property type="match status" value="1"/>
</dbReference>
<protein>
    <recommendedName>
        <fullName evidence="5 11">Threonine synthase</fullName>
        <ecNumber evidence="4 11">4.2.3.1</ecNumber>
    </recommendedName>
</protein>
<dbReference type="NCBIfam" id="TIGR00260">
    <property type="entry name" value="thrC"/>
    <property type="match status" value="1"/>
</dbReference>
<organism evidence="15 16">
    <name type="scientific">Stygiobacter electus</name>
    <dbReference type="NCBI Taxonomy" id="3032292"/>
    <lineage>
        <taxon>Bacteria</taxon>
        <taxon>Pseudomonadati</taxon>
        <taxon>Ignavibacteriota</taxon>
        <taxon>Ignavibacteria</taxon>
        <taxon>Ignavibacteriales</taxon>
        <taxon>Melioribacteraceae</taxon>
        <taxon>Stygiobacter</taxon>
    </lineage>
</organism>
<evidence type="ECO:0000256" key="2">
    <source>
        <dbReference type="ARBA" id="ARBA00004979"/>
    </source>
</evidence>
<keyword evidence="9 15" id="KW-0456">Lyase</keyword>
<dbReference type="GO" id="GO:0030170">
    <property type="term" value="F:pyridoxal phosphate binding"/>
    <property type="evidence" value="ECO:0007669"/>
    <property type="project" value="InterPro"/>
</dbReference>
<comment type="catalytic activity">
    <reaction evidence="10">
        <text>O-phospho-L-homoserine + H2O = L-threonine + phosphate</text>
        <dbReference type="Rhea" id="RHEA:10840"/>
        <dbReference type="ChEBI" id="CHEBI:15377"/>
        <dbReference type="ChEBI" id="CHEBI:43474"/>
        <dbReference type="ChEBI" id="CHEBI:57590"/>
        <dbReference type="ChEBI" id="CHEBI:57926"/>
        <dbReference type="EC" id="4.2.3.1"/>
    </reaction>
</comment>
<evidence type="ECO:0000256" key="1">
    <source>
        <dbReference type="ARBA" id="ARBA00001933"/>
    </source>
</evidence>
<dbReference type="Proteomes" id="UP001221302">
    <property type="component" value="Unassembled WGS sequence"/>
</dbReference>
<evidence type="ECO:0000259" key="13">
    <source>
        <dbReference type="Pfam" id="PF00291"/>
    </source>
</evidence>
<evidence type="ECO:0000256" key="9">
    <source>
        <dbReference type="ARBA" id="ARBA00023239"/>
    </source>
</evidence>
<dbReference type="Pfam" id="PF14821">
    <property type="entry name" value="Thr_synth_N"/>
    <property type="match status" value="1"/>
</dbReference>
<dbReference type="EMBL" id="JARGDL010000028">
    <property type="protein sequence ID" value="MDF1613157.1"/>
    <property type="molecule type" value="Genomic_DNA"/>
</dbReference>
<comment type="pathway">
    <text evidence="2">Amino-acid biosynthesis; L-threonine biosynthesis; L-threonine from L-aspartate: step 5/5.</text>
</comment>
<dbReference type="EC" id="4.2.3.1" evidence="4 11"/>
<evidence type="ECO:0000313" key="15">
    <source>
        <dbReference type="EMBL" id="MDF1613157.1"/>
    </source>
</evidence>
<dbReference type="AlphaFoldDB" id="A0AAE3TF72"/>
<gene>
    <name evidence="15" type="primary">thrC</name>
    <name evidence="15" type="ORF">P0M35_13405</name>
</gene>
<evidence type="ECO:0000256" key="10">
    <source>
        <dbReference type="ARBA" id="ARBA00049144"/>
    </source>
</evidence>
<keyword evidence="16" id="KW-1185">Reference proteome</keyword>
<evidence type="ECO:0000256" key="12">
    <source>
        <dbReference type="PIRSR" id="PIRSR604450-51"/>
    </source>
</evidence>
<dbReference type="SUPFAM" id="SSF53686">
    <property type="entry name" value="Tryptophan synthase beta subunit-like PLP-dependent enzymes"/>
    <property type="match status" value="1"/>
</dbReference>
<evidence type="ECO:0000259" key="14">
    <source>
        <dbReference type="Pfam" id="PF14821"/>
    </source>
</evidence>
<dbReference type="InterPro" id="IPR029144">
    <property type="entry name" value="Thr_synth_N"/>
</dbReference>
<evidence type="ECO:0000256" key="8">
    <source>
        <dbReference type="ARBA" id="ARBA00022898"/>
    </source>
</evidence>
<dbReference type="GO" id="GO:0004795">
    <property type="term" value="F:threonine synthase activity"/>
    <property type="evidence" value="ECO:0007669"/>
    <property type="project" value="UniProtKB-UniRule"/>
</dbReference>
<dbReference type="InterPro" id="IPR051166">
    <property type="entry name" value="Threonine_Synthase"/>
</dbReference>
<dbReference type="InterPro" id="IPR000634">
    <property type="entry name" value="Ser/Thr_deHydtase_PyrdxlP-BS"/>
</dbReference>
<feature type="modified residue" description="N6-(pyridoxal phosphate)lysine" evidence="12">
    <location>
        <position position="107"/>
    </location>
</feature>
<evidence type="ECO:0000256" key="3">
    <source>
        <dbReference type="ARBA" id="ARBA00005517"/>
    </source>
</evidence>
<keyword evidence="8 12" id="KW-0663">Pyridoxal phosphate</keyword>
<evidence type="ECO:0000256" key="4">
    <source>
        <dbReference type="ARBA" id="ARBA00013028"/>
    </source>
</evidence>